<evidence type="ECO:0000313" key="2">
    <source>
        <dbReference type="Proteomes" id="UP000275945"/>
    </source>
</evidence>
<reference evidence="1 2" key="1">
    <citation type="submission" date="2018-09" db="EMBL/GenBank/DDBJ databases">
        <title>Comparative Genomic Analysis of Eight Novel Haloalkaliphilic Bacteriophages from Lake Elmenteita, Kenya.</title>
        <authorList>
            <person name="Akhwale J.K."/>
        </authorList>
    </citation>
    <scope>NUCLEOTIDE SEQUENCE [LARGE SCALE GENOMIC DNA]</scope>
</reference>
<proteinExistence type="predicted"/>
<sequence>MICCEKCSRVLLTIQESSELSVRGEVKLVVPCQCKHINYVTLYEYNKNRMSLKNAR</sequence>
<organism evidence="1 2">
    <name type="scientific">Bacillus phage vB_BpsS-36</name>
    <dbReference type="NCBI Taxonomy" id="2419622"/>
    <lineage>
        <taxon>Viruses</taxon>
        <taxon>Duplodnaviria</taxon>
        <taxon>Heunggongvirae</taxon>
        <taxon>Uroviricota</taxon>
        <taxon>Caudoviricetes</taxon>
        <taxon>Ehrlichviridae</taxon>
        <taxon>Nairobivirus</taxon>
        <taxon>Nairobivirus nv36</taxon>
    </lineage>
</organism>
<dbReference type="EMBL" id="MH884513">
    <property type="protein sequence ID" value="AYP68773.1"/>
    <property type="molecule type" value="Genomic_DNA"/>
</dbReference>
<dbReference type="Proteomes" id="UP000275945">
    <property type="component" value="Segment"/>
</dbReference>
<gene>
    <name evidence="1" type="ORF">BpsS36_00067</name>
</gene>
<keyword evidence="2" id="KW-1185">Reference proteome</keyword>
<evidence type="ECO:0000313" key="1">
    <source>
        <dbReference type="EMBL" id="AYP68773.1"/>
    </source>
</evidence>
<protein>
    <submittedName>
        <fullName evidence="1">Uncharacterized protein</fullName>
    </submittedName>
</protein>
<name>A0A3G3BWV0_9CAUD</name>
<accession>A0A3G3BWV0</accession>